<dbReference type="Proteomes" id="UP001174694">
    <property type="component" value="Unassembled WGS sequence"/>
</dbReference>
<organism evidence="11 12">
    <name type="scientific">Pleurostoma richardsiae</name>
    <dbReference type="NCBI Taxonomy" id="41990"/>
    <lineage>
        <taxon>Eukaryota</taxon>
        <taxon>Fungi</taxon>
        <taxon>Dikarya</taxon>
        <taxon>Ascomycota</taxon>
        <taxon>Pezizomycotina</taxon>
        <taxon>Sordariomycetes</taxon>
        <taxon>Sordariomycetidae</taxon>
        <taxon>Calosphaeriales</taxon>
        <taxon>Pleurostomataceae</taxon>
        <taxon>Pleurostoma</taxon>
    </lineage>
</organism>
<dbReference type="InterPro" id="IPR015943">
    <property type="entry name" value="WD40/YVTN_repeat-like_dom_sf"/>
</dbReference>
<feature type="region of interest" description="Disordered" evidence="8">
    <location>
        <begin position="1"/>
        <end position="51"/>
    </location>
</feature>
<proteinExistence type="inferred from homology"/>
<dbReference type="GO" id="GO:0000972">
    <property type="term" value="P:transcription-dependent tethering of RNA polymerase II gene DNA at nuclear periphery"/>
    <property type="evidence" value="ECO:0007669"/>
    <property type="project" value="TreeGrafter"/>
</dbReference>
<dbReference type="SUPFAM" id="SSF117289">
    <property type="entry name" value="Nucleoporin domain"/>
    <property type="match status" value="1"/>
</dbReference>
<dbReference type="FunFam" id="2.130.10.10:FF:001057">
    <property type="entry name" value="Nuclear pore complex subunit Nup133, putative"/>
    <property type="match status" value="1"/>
</dbReference>
<feature type="domain" description="Nucleoporin Nup133/Nup155-like N-terminal" evidence="10">
    <location>
        <begin position="109"/>
        <end position="565"/>
    </location>
</feature>
<dbReference type="Pfam" id="PF08801">
    <property type="entry name" value="Nucleoporin_N"/>
    <property type="match status" value="1"/>
</dbReference>
<evidence type="ECO:0000256" key="1">
    <source>
        <dbReference type="ARBA" id="ARBA00004259"/>
    </source>
</evidence>
<feature type="region of interest" description="Disordered" evidence="8">
    <location>
        <begin position="1353"/>
        <end position="1376"/>
    </location>
</feature>
<feature type="compositionally biased region" description="Polar residues" evidence="8">
    <location>
        <begin position="1363"/>
        <end position="1376"/>
    </location>
</feature>
<evidence type="ECO:0000259" key="10">
    <source>
        <dbReference type="Pfam" id="PF08801"/>
    </source>
</evidence>
<keyword evidence="12" id="KW-1185">Reference proteome</keyword>
<evidence type="ECO:0000256" key="6">
    <source>
        <dbReference type="ARBA" id="ARBA00023010"/>
    </source>
</evidence>
<sequence>MFSPANTEGGPAMATRSRRRQRPLSSDSLVQQPKAKRQRLPLTEQTFVNPDAQPEMLEVKPDRSIAKLNTRPDGIENVAVIPRRELSVRSKKPKAAERTSKGDGSVVLTTNNAYTVSKLPALPDRIRADSSSRQHGTICSSNGYALSLSHTHALIWPYTTVTPSPETFVFTLPYPSKHASDPLPLGCMVSPSAANDEPGLVVVMPISGKITYWESISSAATLDFLRQQRHGVEETIPGMFTGEHVVQMTNAESTGFILAFSTGRLAHVSVRDSQGKPAISVQFLRGSLGQATGGLFGSIRHVLKQAVYRGDIAAVRTGGTNKVGPRNVVAATKSGKLHAWRVHRGGHHETLVDVDAREAIVNALQQIDPGLNNFKHDTFDLLDFTFVPRGIEKRYTAVTRFTQAIDSEDDSIQHLLLLISFNTKRQSLYALVEVILSDGGITVGMIRTLESYFSPTSASSLERPRLYLPKPALVAFIVFDRAAVIASLARPPVSPDSQLQEETHVLPASFEDVIDLRSDDTLEVVGSGMEEPFGHGQELEGMRLHRPKTKNPAALLMIRGVGIVRIALTDIDRFASEEPPKVTAKSKLEQAVFFGIKDDNPLVFEGRRDLKFSSEEIGTAALELSRDILGSSSTYLSSLPAALEYSMRQRLTYLDRLMSHLNTLKVDLSRPVKWGLLWNAEKMNAAIAIWKQHEQFLAERPDDSKKTIVSEIVEFIHEDEKKNPNRAIGEVDGVRHWFVNDVWRIEIFIPWAYQMIKLVHKSNLADERAITRFMYEAVHVTYGSLHGALEYRMRKLPFYGLASEDMEQGILVSDYGGLPEPWTSSFFITNNLKRLVELCHMWLHQHYPPQIAPGAPDPGLIESIREDLPNLTDQYLIALQEYSRWAATSDEEKAVQFGDHCAKLYSQDRYEKILKLKDYGLWDQAIEVGEKHHSLTAMAELVVEQILALRKEAEQRDTPNHRAIELKVTADAKHKQMTQFIDKYGKAFAFPAYERLLLDGGVQTVLDFAAADQQGYATLFLREKPELAKISWINDVEREQDIDHAAETLLNIGLTREQQLWNKKIELSLGKLAFLAEGAGGEATPVDPKKPDAALQRDDNLSKIERELGVINIQDQLYKMILPSISNAVDEAAEIVLAMEAHAPKIPKKHKILHQVLENALSRLIKHEALDALTLIDLLTLVHVNREEVEEEAVQDQFFMALRVASLSLKGDEQRQAKRLIWRRCFNRDDWSRINNTGNQADEVVLEALSLTNAYHTIYACCVYSRQEGEDLDLVKPSEALGVYTEGLDSRFNDMEENFREKLLDAMKWEDATLRKYVEHCQLNKWTQTALEAAQKTTDFYFDSVTAAGANANGNGNGSANGHSKTANGVASNGKA</sequence>
<dbReference type="InterPro" id="IPR007187">
    <property type="entry name" value="Nucleoporin_Nup133/Nup155_C"/>
</dbReference>
<keyword evidence="3" id="KW-0813">Transport</keyword>
<dbReference type="GO" id="GO:0006606">
    <property type="term" value="P:protein import into nucleus"/>
    <property type="evidence" value="ECO:0007669"/>
    <property type="project" value="TreeGrafter"/>
</dbReference>
<dbReference type="InterPro" id="IPR014908">
    <property type="entry name" value="Nucleoporin_Nup133/Nup155_N"/>
</dbReference>
<dbReference type="GO" id="GO:0017056">
    <property type="term" value="F:structural constituent of nuclear pore"/>
    <property type="evidence" value="ECO:0007669"/>
    <property type="project" value="InterPro"/>
</dbReference>
<comment type="caution">
    <text evidence="11">The sequence shown here is derived from an EMBL/GenBank/DDBJ whole genome shotgun (WGS) entry which is preliminary data.</text>
</comment>
<evidence type="ECO:0000256" key="4">
    <source>
        <dbReference type="ARBA" id="ARBA00022816"/>
    </source>
</evidence>
<keyword evidence="4" id="KW-0509">mRNA transport</keyword>
<evidence type="ECO:0000256" key="8">
    <source>
        <dbReference type="SAM" id="MobiDB-lite"/>
    </source>
</evidence>
<keyword evidence="6" id="KW-0811">Translocation</keyword>
<dbReference type="Gene3D" id="1.20.58.1380">
    <property type="match status" value="1"/>
</dbReference>
<keyword evidence="5" id="KW-0653">Protein transport</keyword>
<dbReference type="PANTHER" id="PTHR13405:SF11">
    <property type="entry name" value="NUCLEAR PORE COMPLEX PROTEIN NUP133"/>
    <property type="match status" value="1"/>
</dbReference>
<dbReference type="GO" id="GO:0016973">
    <property type="term" value="P:poly(A)+ mRNA export from nucleus"/>
    <property type="evidence" value="ECO:0007669"/>
    <property type="project" value="TreeGrafter"/>
</dbReference>
<keyword evidence="7" id="KW-0539">Nucleus</keyword>
<evidence type="ECO:0000256" key="2">
    <source>
        <dbReference type="ARBA" id="ARBA00005569"/>
    </source>
</evidence>
<comment type="subcellular location">
    <subcellularLocation>
        <location evidence="1">Nucleus envelope</location>
    </subcellularLocation>
</comment>
<evidence type="ECO:0000256" key="5">
    <source>
        <dbReference type="ARBA" id="ARBA00022927"/>
    </source>
</evidence>
<dbReference type="EMBL" id="JANBVO010000002">
    <property type="protein sequence ID" value="KAJ9156550.1"/>
    <property type="molecule type" value="Genomic_DNA"/>
</dbReference>
<feature type="domain" description="Nucleoporin Nup133/Nup155-like C-terminal" evidence="9">
    <location>
        <begin position="676"/>
        <end position="1329"/>
    </location>
</feature>
<evidence type="ECO:0000313" key="11">
    <source>
        <dbReference type="EMBL" id="KAJ9156550.1"/>
    </source>
</evidence>
<reference evidence="11" key="1">
    <citation type="submission" date="2022-07" db="EMBL/GenBank/DDBJ databases">
        <title>Fungi with potential for degradation of polypropylene.</title>
        <authorList>
            <person name="Gostincar C."/>
        </authorList>
    </citation>
    <scope>NUCLEOTIDE SEQUENCE</scope>
    <source>
        <strain evidence="11">EXF-13308</strain>
    </source>
</reference>
<comment type="similarity">
    <text evidence="2">Belongs to the nucleoporin Nup133 family.</text>
</comment>
<evidence type="ECO:0000256" key="3">
    <source>
        <dbReference type="ARBA" id="ARBA00022448"/>
    </source>
</evidence>
<evidence type="ECO:0000256" key="7">
    <source>
        <dbReference type="ARBA" id="ARBA00023242"/>
    </source>
</evidence>
<dbReference type="Pfam" id="PF03177">
    <property type="entry name" value="Nucleoporin_C"/>
    <property type="match status" value="1"/>
</dbReference>
<evidence type="ECO:0000313" key="12">
    <source>
        <dbReference type="Proteomes" id="UP001174694"/>
    </source>
</evidence>
<protein>
    <submittedName>
        <fullName evidence="11">Uncharacterized protein</fullName>
    </submittedName>
</protein>
<dbReference type="GO" id="GO:0031080">
    <property type="term" value="C:nuclear pore outer ring"/>
    <property type="evidence" value="ECO:0007669"/>
    <property type="project" value="TreeGrafter"/>
</dbReference>
<evidence type="ECO:0000259" key="9">
    <source>
        <dbReference type="Pfam" id="PF03177"/>
    </source>
</evidence>
<dbReference type="Gene3D" id="2.130.10.10">
    <property type="entry name" value="YVTN repeat-like/Quinoprotein amine dehydrogenase"/>
    <property type="match status" value="1"/>
</dbReference>
<dbReference type="InterPro" id="IPR037624">
    <property type="entry name" value="Nup133-like"/>
</dbReference>
<dbReference type="PANTHER" id="PTHR13405">
    <property type="entry name" value="NUCLEAR PORE COMPLEX PROTEIN NUP133"/>
    <property type="match status" value="1"/>
</dbReference>
<gene>
    <name evidence="11" type="ORF">NKR23_g1073</name>
</gene>
<accession>A0AA38VZT6</accession>
<feature type="compositionally biased region" description="Low complexity" evidence="8">
    <location>
        <begin position="1353"/>
        <end position="1362"/>
    </location>
</feature>
<name>A0AA38VZT6_9PEZI</name>